<dbReference type="CDD" id="cd10548">
    <property type="entry name" value="cupin_CDO"/>
    <property type="match status" value="1"/>
</dbReference>
<dbReference type="InterPro" id="IPR014710">
    <property type="entry name" value="RmlC-like_jellyroll"/>
</dbReference>
<dbReference type="GO" id="GO:0008198">
    <property type="term" value="F:ferrous iron binding"/>
    <property type="evidence" value="ECO:0007669"/>
    <property type="project" value="TreeGrafter"/>
</dbReference>
<gene>
    <name evidence="7" type="primary">cdoA</name>
    <name evidence="7" type="ORF">C1752_07511</name>
</gene>
<evidence type="ECO:0000256" key="6">
    <source>
        <dbReference type="PIRSR" id="PIRSR610300-51"/>
    </source>
</evidence>
<accession>A0A2W1JI43</accession>
<dbReference type="PANTHER" id="PTHR12918:SF1">
    <property type="entry name" value="CYSTEINE DIOXYGENASE TYPE 1"/>
    <property type="match status" value="1"/>
</dbReference>
<keyword evidence="5 6" id="KW-0408">Iron</keyword>
<reference evidence="7 8" key="1">
    <citation type="journal article" date="2018" name="Sci. Rep.">
        <title>A novel species of the marine cyanobacterium Acaryochloris with a unique pigment content and lifestyle.</title>
        <authorList>
            <person name="Partensky F."/>
            <person name="Six C."/>
            <person name="Ratin M."/>
            <person name="Garczarek L."/>
            <person name="Vaulot D."/>
            <person name="Probert I."/>
            <person name="Calteau A."/>
            <person name="Gourvil P."/>
            <person name="Marie D."/>
            <person name="Grebert T."/>
            <person name="Bouchier C."/>
            <person name="Le Panse S."/>
            <person name="Gachenot M."/>
            <person name="Rodriguez F."/>
            <person name="Garrido J.L."/>
        </authorList>
    </citation>
    <scope>NUCLEOTIDE SEQUENCE [LARGE SCALE GENOMIC DNA]</scope>
    <source>
        <strain evidence="7 8">RCC1774</strain>
    </source>
</reference>
<keyword evidence="3 7" id="KW-0223">Dioxygenase</keyword>
<proteinExistence type="inferred from homology"/>
<dbReference type="PANTHER" id="PTHR12918">
    <property type="entry name" value="CYSTEINE DIOXYGENASE"/>
    <property type="match status" value="1"/>
</dbReference>
<dbReference type="InterPro" id="IPR010300">
    <property type="entry name" value="CDO_1"/>
</dbReference>
<evidence type="ECO:0000256" key="2">
    <source>
        <dbReference type="ARBA" id="ARBA00022723"/>
    </source>
</evidence>
<dbReference type="Proteomes" id="UP000248857">
    <property type="component" value="Unassembled WGS sequence"/>
</dbReference>
<name>A0A2W1JI43_9CYAN</name>
<evidence type="ECO:0000256" key="3">
    <source>
        <dbReference type="ARBA" id="ARBA00022964"/>
    </source>
</evidence>
<evidence type="ECO:0000256" key="1">
    <source>
        <dbReference type="ARBA" id="ARBA00006622"/>
    </source>
</evidence>
<feature type="binding site" evidence="6">
    <location>
        <position position="92"/>
    </location>
    <ligand>
        <name>Fe cation</name>
        <dbReference type="ChEBI" id="CHEBI:24875"/>
        <note>catalytic</note>
    </ligand>
</feature>
<dbReference type="Gene3D" id="2.60.120.10">
    <property type="entry name" value="Jelly Rolls"/>
    <property type="match status" value="1"/>
</dbReference>
<evidence type="ECO:0000313" key="7">
    <source>
        <dbReference type="EMBL" id="PZD71235.1"/>
    </source>
</evidence>
<evidence type="ECO:0000256" key="5">
    <source>
        <dbReference type="ARBA" id="ARBA00023004"/>
    </source>
</evidence>
<dbReference type="InterPro" id="IPR011051">
    <property type="entry name" value="RmlC_Cupin_sf"/>
</dbReference>
<keyword evidence="8" id="KW-1185">Reference proteome</keyword>
<feature type="binding site" evidence="6">
    <location>
        <position position="90"/>
    </location>
    <ligand>
        <name>Fe cation</name>
        <dbReference type="ChEBI" id="CHEBI:24875"/>
        <note>catalytic</note>
    </ligand>
</feature>
<dbReference type="RefSeq" id="WP_110988304.1">
    <property type="nucleotide sequence ID" value="NZ_CAWNWM010000020.1"/>
</dbReference>
<comment type="similarity">
    <text evidence="1">Belongs to the cysteine dioxygenase family.</text>
</comment>
<feature type="binding site" evidence="6">
    <location>
        <position position="140"/>
    </location>
    <ligand>
        <name>Fe cation</name>
        <dbReference type="ChEBI" id="CHEBI:24875"/>
        <note>catalytic</note>
    </ligand>
</feature>
<sequence length="254" mass="28435">MMKTDMVPAYLGRPARIQTLIRSLERRTVITPEIAKDCVQAANIQANDLQLWTDFEHPVANSYGRQLIYDGGHFEIMVMSWLPGDYSAIHDHGAAQWGAVQSFGEAEHAVFRLDQMQLSTVSVHPFSAGTINVVTHDLIHQMGNPSNRPFLSLHVYGSLGHHGPITGGARIFNLYEECTQYTDGGVFFGLPAHQITRQVNGLRGDRETTLRHHEQMLARVHRRLADGEDTILLLQTATMLQQDLADFKTVTSHV</sequence>
<dbReference type="Pfam" id="PF05995">
    <property type="entry name" value="CDO_I"/>
    <property type="match status" value="1"/>
</dbReference>
<protein>
    <submittedName>
        <fullName evidence="7">Cysteine dioxygenase</fullName>
        <ecNumber evidence="7">1.13.11.20</ecNumber>
    </submittedName>
</protein>
<dbReference type="EMBL" id="PQWO01000020">
    <property type="protein sequence ID" value="PZD71235.1"/>
    <property type="molecule type" value="Genomic_DNA"/>
</dbReference>
<comment type="caution">
    <text evidence="7">The sequence shown here is derived from an EMBL/GenBank/DDBJ whole genome shotgun (WGS) entry which is preliminary data.</text>
</comment>
<dbReference type="SUPFAM" id="SSF51182">
    <property type="entry name" value="RmlC-like cupins"/>
    <property type="match status" value="1"/>
</dbReference>
<dbReference type="EC" id="1.13.11.20" evidence="7"/>
<dbReference type="AlphaFoldDB" id="A0A2W1JI43"/>
<organism evidence="7 8">
    <name type="scientific">Acaryochloris thomasi RCC1774</name>
    <dbReference type="NCBI Taxonomy" id="1764569"/>
    <lineage>
        <taxon>Bacteria</taxon>
        <taxon>Bacillati</taxon>
        <taxon>Cyanobacteriota</taxon>
        <taxon>Cyanophyceae</taxon>
        <taxon>Acaryochloridales</taxon>
        <taxon>Acaryochloridaceae</taxon>
        <taxon>Acaryochloris</taxon>
        <taxon>Acaryochloris thomasi</taxon>
    </lineage>
</organism>
<keyword evidence="2 6" id="KW-0479">Metal-binding</keyword>
<evidence type="ECO:0000256" key="4">
    <source>
        <dbReference type="ARBA" id="ARBA00023002"/>
    </source>
</evidence>
<evidence type="ECO:0000313" key="8">
    <source>
        <dbReference type="Proteomes" id="UP000248857"/>
    </source>
</evidence>
<dbReference type="GO" id="GO:0017172">
    <property type="term" value="F:cysteine dioxygenase activity"/>
    <property type="evidence" value="ECO:0007669"/>
    <property type="project" value="UniProtKB-EC"/>
</dbReference>
<dbReference type="OrthoDB" id="101972at2"/>
<keyword evidence="4 7" id="KW-0560">Oxidoreductase</keyword>